<keyword evidence="1" id="KW-0614">Plasmid</keyword>
<proteinExistence type="predicted"/>
<reference evidence="1" key="1">
    <citation type="submission" date="2017-05" db="EMBL/GenBank/DDBJ databases">
        <title>Complete sequence of p13294-KPC.</title>
        <authorList>
            <person name="Feng J."/>
            <person name="Zhang D."/>
            <person name="Zeng L."/>
            <person name="Jiang X."/>
            <person name="Zhan Z."/>
            <person name="Luo W."/>
            <person name="Zhao Y."/>
            <person name="Zhou D."/>
        </authorList>
    </citation>
    <scope>NUCLEOTIDE SEQUENCE</scope>
    <source>
        <strain evidence="1">13294</strain>
        <plasmid evidence="1">p13294-KPC</plasmid>
    </source>
</reference>
<name>A0A223LM05_KLEPN</name>
<geneLocation type="plasmid" evidence="1">
    <name>p13294-KPC</name>
</geneLocation>
<sequence>MPEWHLAFNARLTNSAALLALPCTLESASRRPWLGQIPIY</sequence>
<dbReference type="AlphaFoldDB" id="A0A223LM05"/>
<accession>A0A223LM05</accession>
<organism evidence="1">
    <name type="scientific">Klebsiella pneumoniae</name>
    <dbReference type="NCBI Taxonomy" id="573"/>
    <lineage>
        <taxon>Bacteria</taxon>
        <taxon>Pseudomonadati</taxon>
        <taxon>Pseudomonadota</taxon>
        <taxon>Gammaproteobacteria</taxon>
        <taxon>Enterobacterales</taxon>
        <taxon>Enterobacteriaceae</taxon>
        <taxon>Klebsiella/Raoultella group</taxon>
        <taxon>Klebsiella</taxon>
        <taxon>Klebsiella pneumoniae complex</taxon>
    </lineage>
</organism>
<protein>
    <submittedName>
        <fullName evidence="1">Uncharacterized protein</fullName>
    </submittedName>
</protein>
<dbReference type="EMBL" id="MF156708">
    <property type="protein sequence ID" value="ASU05101.1"/>
    <property type="molecule type" value="Genomic_DNA"/>
</dbReference>
<evidence type="ECO:0000313" key="1">
    <source>
        <dbReference type="EMBL" id="ASU05101.1"/>
    </source>
</evidence>